<dbReference type="SUPFAM" id="SSF103263">
    <property type="entry name" value="Chorismate synthase, AroC"/>
    <property type="match status" value="1"/>
</dbReference>
<evidence type="ECO:0000256" key="8">
    <source>
        <dbReference type="ARBA" id="ARBA00022857"/>
    </source>
</evidence>
<evidence type="ECO:0000313" key="13">
    <source>
        <dbReference type="EMBL" id="EGY80265.1"/>
    </source>
</evidence>
<feature type="binding site" evidence="11">
    <location>
        <position position="57"/>
    </location>
    <ligand>
        <name>NADP(+)</name>
        <dbReference type="ChEBI" id="CHEBI:58349"/>
    </ligand>
</feature>
<sequence>MKILKNWEVNMSSSFGKNIVVTIFGESHGHYIGVVIDGLPIGTQIDMEKLNEFMSRRAPGKNRFGTKRKERDLPKFVAGVQDGKIVANTICAIIENSDQRSSDYEQFKDTPRPSHADYVAYVKYGTEMDMRGSGSFSGRLTAPLCIAGGIAKQILEKKGIEVQSHISSIGGIRDVEIDYAKPDMKALKECEKKEIPVISEEVSEKIKQCIEKIRKEENSIGAEIECFATGVPIGLGEPNYDSFDAVLAKLVFSVPAVRGFSFGAGFDAVSMTGREHNDEYELNDGVKTTTNNAGGVVGGITNGMPIVFKTAIKPTASIGLSQRSFSISENVEKDLEIKGRHDPCIGIRILPVIESVCALTILDFMEN</sequence>
<dbReference type="Proteomes" id="UP000003422">
    <property type="component" value="Unassembled WGS sequence"/>
</dbReference>
<dbReference type="GO" id="GO:0004107">
    <property type="term" value="F:chorismate synthase activity"/>
    <property type="evidence" value="ECO:0007669"/>
    <property type="project" value="UniProtKB-UniRule"/>
</dbReference>
<evidence type="ECO:0000256" key="6">
    <source>
        <dbReference type="ARBA" id="ARBA00022643"/>
    </source>
</evidence>
<dbReference type="InterPro" id="IPR020541">
    <property type="entry name" value="Chorismate_synthase_CS"/>
</dbReference>
<comment type="caution">
    <text evidence="11">Lacks conserved residue(s) required for the propagation of feature annotation.</text>
</comment>
<comment type="similarity">
    <text evidence="2 11 12">Belongs to the chorismate synthase family.</text>
</comment>
<accession>G4D2I8</accession>
<organism evidence="13 14">
    <name type="scientific">Peptoniphilus indolicus ATCC 29427</name>
    <dbReference type="NCBI Taxonomy" id="997350"/>
    <lineage>
        <taxon>Bacteria</taxon>
        <taxon>Bacillati</taxon>
        <taxon>Bacillota</taxon>
        <taxon>Tissierellia</taxon>
        <taxon>Tissierellales</taxon>
        <taxon>Peptoniphilaceae</taxon>
        <taxon>Peptoniphilus</taxon>
    </lineage>
</organism>
<comment type="caution">
    <text evidence="13">The sequence shown here is derived from an EMBL/GenBank/DDBJ whole genome shotgun (WGS) entry which is preliminary data.</text>
</comment>
<dbReference type="InterPro" id="IPR000453">
    <property type="entry name" value="Chorismate_synth"/>
</dbReference>
<keyword evidence="7 11" id="KW-0274">FAD</keyword>
<evidence type="ECO:0000256" key="9">
    <source>
        <dbReference type="ARBA" id="ARBA00023141"/>
    </source>
</evidence>
<comment type="pathway">
    <text evidence="1 11 12">Metabolic intermediate biosynthesis; chorismate biosynthesis; chorismate from D-erythrose 4-phosphate and phosphoenolpyruvate: step 7/7.</text>
</comment>
<dbReference type="NCBIfam" id="NF003793">
    <property type="entry name" value="PRK05382.1"/>
    <property type="match status" value="1"/>
</dbReference>
<dbReference type="GO" id="GO:0009423">
    <property type="term" value="P:chorismate biosynthetic process"/>
    <property type="evidence" value="ECO:0007669"/>
    <property type="project" value="UniProtKB-UniRule"/>
</dbReference>
<evidence type="ECO:0000256" key="4">
    <source>
        <dbReference type="ARBA" id="ARBA00022605"/>
    </source>
</evidence>
<keyword evidence="10 11" id="KW-0456">Lyase</keyword>
<dbReference type="GO" id="GO:0009073">
    <property type="term" value="P:aromatic amino acid family biosynthetic process"/>
    <property type="evidence" value="ECO:0007669"/>
    <property type="project" value="UniProtKB-KW"/>
</dbReference>
<dbReference type="PANTHER" id="PTHR21085:SF0">
    <property type="entry name" value="CHORISMATE SYNTHASE"/>
    <property type="match status" value="1"/>
</dbReference>
<keyword evidence="5 11" id="KW-0285">Flavoprotein</keyword>
<comment type="cofactor">
    <cofactor evidence="11 12">
        <name>FMNH2</name>
        <dbReference type="ChEBI" id="CHEBI:57618"/>
    </cofactor>
    <text evidence="11 12">Reduced FMN (FMNH(2)).</text>
</comment>
<dbReference type="Pfam" id="PF01264">
    <property type="entry name" value="Chorismate_synt"/>
    <property type="match status" value="1"/>
</dbReference>
<keyword evidence="9 11" id="KW-0057">Aromatic amino acid biosynthesis</keyword>
<protein>
    <recommendedName>
        <fullName evidence="3 11">Chorismate synthase</fullName>
        <shortName evidence="11">CS</shortName>
        <ecNumber evidence="3 11">4.2.3.5</ecNumber>
    </recommendedName>
    <alternativeName>
        <fullName evidence="11">5-enolpyruvylshikimate-3-phosphate phospholyase</fullName>
    </alternativeName>
</protein>
<dbReference type="PROSITE" id="PS00789">
    <property type="entry name" value="CHORISMATE_SYNTHASE_3"/>
    <property type="match status" value="1"/>
</dbReference>
<dbReference type="UniPathway" id="UPA00053">
    <property type="reaction ID" value="UER00090"/>
</dbReference>
<dbReference type="PROSITE" id="PS00787">
    <property type="entry name" value="CHORISMATE_SYNTHASE_1"/>
    <property type="match status" value="1"/>
</dbReference>
<keyword evidence="6 11" id="KW-0288">FMN</keyword>
<comment type="function">
    <text evidence="11">Catalyzes the anti-1,4-elimination of the C-3 phosphate and the C-6 proR hydrogen from 5-enolpyruvylshikimate-3-phosphate (EPSP) to yield chorismate, which is the branch point compound that serves as the starting substrate for the three terminal pathways of aromatic amino acid biosynthesis. This reaction introduces a second double bond into the aromatic ring system.</text>
</comment>
<dbReference type="HAMAP" id="MF_00300">
    <property type="entry name" value="Chorismate_synth"/>
    <property type="match status" value="1"/>
</dbReference>
<feature type="binding site" evidence="11">
    <location>
        <position position="340"/>
    </location>
    <ligand>
        <name>FMN</name>
        <dbReference type="ChEBI" id="CHEBI:58210"/>
    </ligand>
</feature>
<dbReference type="InterPro" id="IPR035904">
    <property type="entry name" value="Chorismate_synth_AroC_sf"/>
</dbReference>
<dbReference type="GO" id="GO:0010181">
    <property type="term" value="F:FMN binding"/>
    <property type="evidence" value="ECO:0007669"/>
    <property type="project" value="TreeGrafter"/>
</dbReference>
<proteinExistence type="inferred from homology"/>
<evidence type="ECO:0000256" key="12">
    <source>
        <dbReference type="RuleBase" id="RU000605"/>
    </source>
</evidence>
<dbReference type="PATRIC" id="fig|997350.3.peg.594"/>
<feature type="binding site" evidence="11">
    <location>
        <position position="298"/>
    </location>
    <ligand>
        <name>FMN</name>
        <dbReference type="ChEBI" id="CHEBI:58210"/>
    </ligand>
</feature>
<evidence type="ECO:0000256" key="3">
    <source>
        <dbReference type="ARBA" id="ARBA00013036"/>
    </source>
</evidence>
<dbReference type="NCBIfam" id="TIGR00033">
    <property type="entry name" value="aroC"/>
    <property type="match status" value="1"/>
</dbReference>
<evidence type="ECO:0000256" key="1">
    <source>
        <dbReference type="ARBA" id="ARBA00005044"/>
    </source>
</evidence>
<dbReference type="PIRSF" id="PIRSF001456">
    <property type="entry name" value="Chorismate_synth"/>
    <property type="match status" value="1"/>
</dbReference>
<keyword evidence="4 11" id="KW-0028">Amino-acid biosynthesis</keyword>
<dbReference type="GO" id="GO:0005829">
    <property type="term" value="C:cytosol"/>
    <property type="evidence" value="ECO:0007669"/>
    <property type="project" value="TreeGrafter"/>
</dbReference>
<evidence type="ECO:0000256" key="5">
    <source>
        <dbReference type="ARBA" id="ARBA00022630"/>
    </source>
</evidence>
<dbReference type="eggNOG" id="COG0082">
    <property type="taxonomic scope" value="Bacteria"/>
</dbReference>
<dbReference type="GO" id="GO:0008652">
    <property type="term" value="P:amino acid biosynthetic process"/>
    <property type="evidence" value="ECO:0007669"/>
    <property type="project" value="UniProtKB-KW"/>
</dbReference>
<keyword evidence="8 11" id="KW-0521">NADP</keyword>
<dbReference type="CDD" id="cd07304">
    <property type="entry name" value="Chorismate_synthase"/>
    <property type="match status" value="1"/>
</dbReference>
<dbReference type="EMBL" id="AGBB01000052">
    <property type="protein sequence ID" value="EGY80265.1"/>
    <property type="molecule type" value="Genomic_DNA"/>
</dbReference>
<reference evidence="13 14" key="1">
    <citation type="submission" date="2011-06" db="EMBL/GenBank/DDBJ databases">
        <authorList>
            <person name="Muzny D."/>
            <person name="Qin X."/>
            <person name="Deng J."/>
            <person name="Jiang H."/>
            <person name="Liu Y."/>
            <person name="Qu J."/>
            <person name="Song X.-Z."/>
            <person name="Zhang L."/>
            <person name="Thornton R."/>
            <person name="Coyle M."/>
            <person name="Francisco L."/>
            <person name="Jackson L."/>
            <person name="Javaid M."/>
            <person name="Korchina V."/>
            <person name="Kovar C."/>
            <person name="Mata R."/>
            <person name="Mathew T."/>
            <person name="Ngo R."/>
            <person name="Nguyen L."/>
            <person name="Nguyen N."/>
            <person name="Okwuonu G."/>
            <person name="Ongeri F."/>
            <person name="Pham C."/>
            <person name="Simmons D."/>
            <person name="Wilczek-Boney K."/>
            <person name="Hale W."/>
            <person name="Jakkamsetti A."/>
            <person name="Pham P."/>
            <person name="Ruth R."/>
            <person name="San Lucas F."/>
            <person name="Warren J."/>
            <person name="Zhang J."/>
            <person name="Zhao Z."/>
            <person name="Zhou C."/>
            <person name="Zhu D."/>
            <person name="Lee S."/>
            <person name="Bess C."/>
            <person name="Blankenburg K."/>
            <person name="Forbes L."/>
            <person name="Fu Q."/>
            <person name="Gubbala S."/>
            <person name="Hirani K."/>
            <person name="Jayaseelan J.C."/>
            <person name="Lara F."/>
            <person name="Munidasa M."/>
            <person name="Palculict T."/>
            <person name="Patil S."/>
            <person name="Pu L.-L."/>
            <person name="Saada N."/>
            <person name="Tang L."/>
            <person name="Weissenberger G."/>
            <person name="Zhu Y."/>
            <person name="Hemphill L."/>
            <person name="Shang Y."/>
            <person name="Youmans B."/>
            <person name="Ayvaz T."/>
            <person name="Ross M."/>
            <person name="Santibanez J."/>
            <person name="Aqrawi P."/>
            <person name="Gross S."/>
            <person name="Joshi V."/>
            <person name="Fowler G."/>
            <person name="Nazareth L."/>
            <person name="Reid J."/>
            <person name="Worley K."/>
            <person name="Petrosino J."/>
            <person name="Highlander S."/>
            <person name="Gibbs R."/>
        </authorList>
    </citation>
    <scope>NUCLEOTIDE SEQUENCE [LARGE SCALE GENOMIC DNA]</scope>
    <source>
        <strain evidence="13 14">ATCC 29427</strain>
    </source>
</reference>
<evidence type="ECO:0000256" key="7">
    <source>
        <dbReference type="ARBA" id="ARBA00022827"/>
    </source>
</evidence>
<name>G4D2I8_9FIRM</name>
<comment type="catalytic activity">
    <reaction evidence="11 12">
        <text>5-O-(1-carboxyvinyl)-3-phosphoshikimate = chorismate + phosphate</text>
        <dbReference type="Rhea" id="RHEA:21020"/>
        <dbReference type="ChEBI" id="CHEBI:29748"/>
        <dbReference type="ChEBI" id="CHEBI:43474"/>
        <dbReference type="ChEBI" id="CHEBI:57701"/>
        <dbReference type="EC" id="4.2.3.5"/>
    </reaction>
</comment>
<feature type="binding site" evidence="11">
    <location>
        <begin position="313"/>
        <end position="317"/>
    </location>
    <ligand>
        <name>FMN</name>
        <dbReference type="ChEBI" id="CHEBI:58210"/>
    </ligand>
</feature>
<dbReference type="STRING" id="997350.HMPREF9129_0618"/>
<evidence type="ECO:0000256" key="11">
    <source>
        <dbReference type="HAMAP-Rule" id="MF_00300"/>
    </source>
</evidence>
<evidence type="ECO:0000256" key="2">
    <source>
        <dbReference type="ARBA" id="ARBA00008014"/>
    </source>
</evidence>
<evidence type="ECO:0000313" key="14">
    <source>
        <dbReference type="Proteomes" id="UP000003422"/>
    </source>
</evidence>
<feature type="binding site" evidence="11">
    <location>
        <position position="63"/>
    </location>
    <ligand>
        <name>NADP(+)</name>
        <dbReference type="ChEBI" id="CHEBI:58349"/>
    </ligand>
</feature>
<dbReference type="AlphaFoldDB" id="G4D2I8"/>
<evidence type="ECO:0000256" key="10">
    <source>
        <dbReference type="ARBA" id="ARBA00023239"/>
    </source>
</evidence>
<dbReference type="HOGENOM" id="CLU_034547_0_2_9"/>
<dbReference type="PANTHER" id="PTHR21085">
    <property type="entry name" value="CHORISMATE SYNTHASE"/>
    <property type="match status" value="1"/>
</dbReference>
<keyword evidence="14" id="KW-1185">Reference proteome</keyword>
<dbReference type="Gene3D" id="3.60.150.10">
    <property type="entry name" value="Chorismate synthase AroC"/>
    <property type="match status" value="1"/>
</dbReference>
<gene>
    <name evidence="11 13" type="primary">aroC</name>
    <name evidence="13" type="ORF">HMPREF9129_0618</name>
</gene>
<comment type="subunit">
    <text evidence="11">Homotetramer.</text>
</comment>
<dbReference type="EC" id="4.2.3.5" evidence="3 11"/>